<dbReference type="PANTHER" id="PTHR30514">
    <property type="entry name" value="GLUCOKINASE"/>
    <property type="match status" value="1"/>
</dbReference>
<accession>A0AAU9DHJ0</accession>
<gene>
    <name evidence="6" type="ORF">XA3_02070</name>
</gene>
<dbReference type="Gene3D" id="3.40.50.10490">
    <property type="entry name" value="Glucose-6-phosphate isomerase like protein, domain 1"/>
    <property type="match status" value="1"/>
</dbReference>
<dbReference type="AlphaFoldDB" id="A0AAU9DHJ0"/>
<dbReference type="PROSITE" id="PS51464">
    <property type="entry name" value="SIS"/>
    <property type="match status" value="1"/>
</dbReference>
<dbReference type="KEGG" id="xap:XA3_02070"/>
<evidence type="ECO:0000259" key="4">
    <source>
        <dbReference type="PROSITE" id="PS51071"/>
    </source>
</evidence>
<dbReference type="InterPro" id="IPR047640">
    <property type="entry name" value="RpiR-like"/>
</dbReference>
<evidence type="ECO:0000313" key="6">
    <source>
        <dbReference type="EMBL" id="BDR57766.1"/>
    </source>
</evidence>
<dbReference type="RefSeq" id="WP_317635707.1">
    <property type="nucleotide sequence ID" value="NZ_AP026802.1"/>
</dbReference>
<dbReference type="GO" id="GO:0003677">
    <property type="term" value="F:DNA binding"/>
    <property type="evidence" value="ECO:0007669"/>
    <property type="project" value="UniProtKB-KW"/>
</dbReference>
<dbReference type="GO" id="GO:1901135">
    <property type="term" value="P:carbohydrate derivative metabolic process"/>
    <property type="evidence" value="ECO:0007669"/>
    <property type="project" value="InterPro"/>
</dbReference>
<dbReference type="InterPro" id="IPR000281">
    <property type="entry name" value="HTH_RpiR"/>
</dbReference>
<evidence type="ECO:0000256" key="3">
    <source>
        <dbReference type="ARBA" id="ARBA00023163"/>
    </source>
</evidence>
<feature type="domain" description="HTH rpiR-type" evidence="4">
    <location>
        <begin position="1"/>
        <end position="77"/>
    </location>
</feature>
<dbReference type="InterPro" id="IPR035472">
    <property type="entry name" value="RpiR-like_SIS"/>
</dbReference>
<dbReference type="GO" id="GO:0003700">
    <property type="term" value="F:DNA-binding transcription factor activity"/>
    <property type="evidence" value="ECO:0007669"/>
    <property type="project" value="InterPro"/>
</dbReference>
<dbReference type="InterPro" id="IPR009057">
    <property type="entry name" value="Homeodomain-like_sf"/>
</dbReference>
<keyword evidence="7" id="KW-1185">Reference proteome</keyword>
<organism evidence="6 7">
    <name type="scientific">Xylocopilactobacillus apicola</name>
    <dbReference type="NCBI Taxonomy" id="2932184"/>
    <lineage>
        <taxon>Bacteria</taxon>
        <taxon>Bacillati</taxon>
        <taxon>Bacillota</taxon>
        <taxon>Bacilli</taxon>
        <taxon>Lactobacillales</taxon>
        <taxon>Lactobacillaceae</taxon>
        <taxon>Xylocopilactobacillus</taxon>
    </lineage>
</organism>
<feature type="domain" description="SIS" evidence="5">
    <location>
        <begin position="123"/>
        <end position="268"/>
    </location>
</feature>
<keyword evidence="2" id="KW-0238">DNA-binding</keyword>
<reference evidence="6 7" key="1">
    <citation type="journal article" date="2023" name="Microbiol. Spectr.">
        <title>Symbiosis of Carpenter Bees with Uncharacterized Lactic Acid Bacteria Showing NAD Auxotrophy.</title>
        <authorList>
            <person name="Kawasaki S."/>
            <person name="Ozawa K."/>
            <person name="Mori T."/>
            <person name="Yamamoto A."/>
            <person name="Ito M."/>
            <person name="Ohkuma M."/>
            <person name="Sakamoto M."/>
            <person name="Matsutani M."/>
        </authorList>
    </citation>
    <scope>NUCLEOTIDE SEQUENCE [LARGE SCALE GENOMIC DNA]</scope>
    <source>
        <strain evidence="6 7">XA3</strain>
    </source>
</reference>
<name>A0AAU9DHJ0_9LACO</name>
<keyword evidence="3" id="KW-0804">Transcription</keyword>
<evidence type="ECO:0000259" key="5">
    <source>
        <dbReference type="PROSITE" id="PS51464"/>
    </source>
</evidence>
<evidence type="ECO:0000313" key="7">
    <source>
        <dbReference type="Proteomes" id="UP001321861"/>
    </source>
</evidence>
<keyword evidence="1" id="KW-0805">Transcription regulation</keyword>
<proteinExistence type="predicted"/>
<dbReference type="Pfam" id="PF01418">
    <property type="entry name" value="HTH_6"/>
    <property type="match status" value="1"/>
</dbReference>
<dbReference type="CDD" id="cd05013">
    <property type="entry name" value="SIS_RpiR"/>
    <property type="match status" value="1"/>
</dbReference>
<dbReference type="SUPFAM" id="SSF46689">
    <property type="entry name" value="Homeodomain-like"/>
    <property type="match status" value="1"/>
</dbReference>
<dbReference type="PROSITE" id="PS51071">
    <property type="entry name" value="HTH_RPIR"/>
    <property type="match status" value="1"/>
</dbReference>
<dbReference type="EMBL" id="AP026802">
    <property type="protein sequence ID" value="BDR57766.1"/>
    <property type="molecule type" value="Genomic_DNA"/>
</dbReference>
<dbReference type="InterPro" id="IPR001347">
    <property type="entry name" value="SIS_dom"/>
</dbReference>
<dbReference type="Proteomes" id="UP001321861">
    <property type="component" value="Chromosome"/>
</dbReference>
<dbReference type="Gene3D" id="1.10.10.10">
    <property type="entry name" value="Winged helix-like DNA-binding domain superfamily/Winged helix DNA-binding domain"/>
    <property type="match status" value="1"/>
</dbReference>
<sequence length="287" mass="31787">MTLLETIQARLRRLSPVNRALAQQVLNDPDSFLNQTTSQIAHASGVSDASVIRFVRLFGFADLRSFKLTLAREEDQFIPDTPLDPLVQDEDDLSTMMHKLSQTTTEAVNDLLNELDQAALKEAIKILRHANRIYLAGVSASALAAQDLYQKLIRAGKLAIFDRDTHTALERAYYMTADDVLIAFSYGGFTKEVVLMAQQARKNGAPVIVVTRKSSNPLRETASCVITLPPTESLLRIGAITSLFGETYVANILFLGTVQGSLNKMEQNYRATTQLTNKLKLKGNKDK</sequence>
<dbReference type="PANTHER" id="PTHR30514:SF1">
    <property type="entry name" value="HTH-TYPE TRANSCRIPTIONAL REGULATOR HEXR-RELATED"/>
    <property type="match status" value="1"/>
</dbReference>
<dbReference type="SUPFAM" id="SSF53697">
    <property type="entry name" value="SIS domain"/>
    <property type="match status" value="1"/>
</dbReference>
<evidence type="ECO:0000256" key="1">
    <source>
        <dbReference type="ARBA" id="ARBA00023015"/>
    </source>
</evidence>
<evidence type="ECO:0000256" key="2">
    <source>
        <dbReference type="ARBA" id="ARBA00023125"/>
    </source>
</evidence>
<dbReference type="InterPro" id="IPR046348">
    <property type="entry name" value="SIS_dom_sf"/>
</dbReference>
<protein>
    <submittedName>
        <fullName evidence="6">Transcriptional regulator</fullName>
    </submittedName>
</protein>
<dbReference type="Pfam" id="PF01380">
    <property type="entry name" value="SIS"/>
    <property type="match status" value="1"/>
</dbReference>
<dbReference type="InterPro" id="IPR036388">
    <property type="entry name" value="WH-like_DNA-bd_sf"/>
</dbReference>
<dbReference type="GO" id="GO:0097367">
    <property type="term" value="F:carbohydrate derivative binding"/>
    <property type="evidence" value="ECO:0007669"/>
    <property type="project" value="InterPro"/>
</dbReference>